<reference evidence="3 4" key="1">
    <citation type="journal article" date="2024" name="IMA Fungus">
        <title>Apiospora arundinis, a panoply of carbohydrate-active enzymes and secondary metabolites.</title>
        <authorList>
            <person name="Sorensen T."/>
            <person name="Petersen C."/>
            <person name="Muurmann A.T."/>
            <person name="Christiansen J.V."/>
            <person name="Brundto M.L."/>
            <person name="Overgaard C.K."/>
            <person name="Boysen A.T."/>
            <person name="Wollenberg R.D."/>
            <person name="Larsen T.O."/>
            <person name="Sorensen J.L."/>
            <person name="Nielsen K.L."/>
            <person name="Sondergaard T.E."/>
        </authorList>
    </citation>
    <scope>NUCLEOTIDE SEQUENCE [LARGE SCALE GENOMIC DNA]</scope>
    <source>
        <strain evidence="3 4">AAU 773</strain>
    </source>
</reference>
<evidence type="ECO:0000313" key="4">
    <source>
        <dbReference type="Proteomes" id="UP001390339"/>
    </source>
</evidence>
<keyword evidence="2" id="KW-0732">Signal</keyword>
<gene>
    <name evidence="3" type="ORF">PGQ11_013522</name>
</gene>
<dbReference type="InterPro" id="IPR009486">
    <property type="entry name" value="Pur_nuclsid_perm"/>
</dbReference>
<comment type="caution">
    <text evidence="3">The sequence shown here is derived from an EMBL/GenBank/DDBJ whole genome shotgun (WGS) entry which is preliminary data.</text>
</comment>
<dbReference type="EMBL" id="JAPCWZ010000009">
    <property type="protein sequence ID" value="KAK8851043.1"/>
    <property type="molecule type" value="Genomic_DNA"/>
</dbReference>
<evidence type="ECO:0000256" key="2">
    <source>
        <dbReference type="SAM" id="SignalP"/>
    </source>
</evidence>
<accession>A0ABR2HPM8</accession>
<dbReference type="Pfam" id="PF06516">
    <property type="entry name" value="NUP"/>
    <property type="match status" value="1"/>
</dbReference>
<dbReference type="PANTHER" id="PTHR38643">
    <property type="entry name" value="PURINE NUCLEOSIDE PERMEASE C285.05-RELATED"/>
    <property type="match status" value="1"/>
</dbReference>
<organism evidence="3 4">
    <name type="scientific">Apiospora arundinis</name>
    <dbReference type="NCBI Taxonomy" id="335852"/>
    <lineage>
        <taxon>Eukaryota</taxon>
        <taxon>Fungi</taxon>
        <taxon>Dikarya</taxon>
        <taxon>Ascomycota</taxon>
        <taxon>Pezizomycotina</taxon>
        <taxon>Sordariomycetes</taxon>
        <taxon>Xylariomycetidae</taxon>
        <taxon>Amphisphaeriales</taxon>
        <taxon>Apiosporaceae</taxon>
        <taxon>Apiospora</taxon>
    </lineage>
</organism>
<keyword evidence="4" id="KW-1185">Reference proteome</keyword>
<dbReference type="Proteomes" id="UP001390339">
    <property type="component" value="Unassembled WGS sequence"/>
</dbReference>
<evidence type="ECO:0000256" key="1">
    <source>
        <dbReference type="SAM" id="MobiDB-lite"/>
    </source>
</evidence>
<protein>
    <submittedName>
        <fullName evidence="3">Purine nucleoside permease</fullName>
    </submittedName>
</protein>
<feature type="region of interest" description="Disordered" evidence="1">
    <location>
        <begin position="222"/>
        <end position="241"/>
    </location>
</feature>
<feature type="chain" id="PRO_5047089610" evidence="2">
    <location>
        <begin position="21"/>
        <end position="478"/>
    </location>
</feature>
<feature type="signal peptide" evidence="2">
    <location>
        <begin position="1"/>
        <end position="20"/>
    </location>
</feature>
<name>A0ABR2HPM8_9PEZI</name>
<feature type="compositionally biased region" description="Low complexity" evidence="1">
    <location>
        <begin position="222"/>
        <end position="235"/>
    </location>
</feature>
<feature type="region of interest" description="Disordered" evidence="1">
    <location>
        <begin position="458"/>
        <end position="478"/>
    </location>
</feature>
<proteinExistence type="predicted"/>
<dbReference type="PANTHER" id="PTHR38643:SF1">
    <property type="entry name" value="PURINE NUCLEOSIDE PERMEASE C285.05-RELATED"/>
    <property type="match status" value="1"/>
</dbReference>
<evidence type="ECO:0000313" key="3">
    <source>
        <dbReference type="EMBL" id="KAK8851043.1"/>
    </source>
</evidence>
<sequence length="478" mass="50018">MFWRLPLAAIVLCWSQVSSAAAIPRHGEDPSCPDQGKPRQAYSKIAPKVMVINMFYDEAKIWRDSFPAMGKGSLLDKNISIAGLSPLSPQVHCTGSGEVCQVTLGDSEINAAASMSALVHGADSSSIFDFDRTYWLISGIAGVNPKLGILGSVALAKYAVQAALQYELDARDMPDNFSTGYLAYGTDAPGKQPTQFYGTEVMEVNEALRDAAYDLVRSGNSSSVNGSSANGNNNNPLADDPSAAAYRAKYAAVDPATQGEQRENDDPPNVYAAATAPPSVLRCDSVTSDNYYSGRLLSEAFENTTRAWTGQAAVTYCMTAQEDSAVLQVLLRAHLARRADFSRAIVMRAGSNFDRPPPSMTAFEHLLMLGQNGFALAINNTWNAGSLIVSGILSNWDAVYGPGIVPTNHIGDVFGSLGGPLPPDFGPGKSVFVDDGIGAAVADGSTYQGGAHVDGGGGGGGVVGTQSSVRAPISNGGG</sequence>